<evidence type="ECO:0000259" key="4">
    <source>
        <dbReference type="Pfam" id="PF01612"/>
    </source>
</evidence>
<organism evidence="5 6">
    <name type="scientific">Cherax quadricarinatus</name>
    <name type="common">Australian red claw crayfish</name>
    <dbReference type="NCBI Taxonomy" id="27406"/>
    <lineage>
        <taxon>Eukaryota</taxon>
        <taxon>Metazoa</taxon>
        <taxon>Ecdysozoa</taxon>
        <taxon>Arthropoda</taxon>
        <taxon>Crustacea</taxon>
        <taxon>Multicrustacea</taxon>
        <taxon>Malacostraca</taxon>
        <taxon>Eumalacostraca</taxon>
        <taxon>Eucarida</taxon>
        <taxon>Decapoda</taxon>
        <taxon>Pleocyemata</taxon>
        <taxon>Astacidea</taxon>
        <taxon>Parastacoidea</taxon>
        <taxon>Parastacidae</taxon>
        <taxon>Cherax</taxon>
    </lineage>
</organism>
<dbReference type="GO" id="GO:0003676">
    <property type="term" value="F:nucleic acid binding"/>
    <property type="evidence" value="ECO:0007669"/>
    <property type="project" value="InterPro"/>
</dbReference>
<reference evidence="5 6" key="1">
    <citation type="journal article" date="2024" name="BMC Genomics">
        <title>Genome assembly of redclaw crayfish (Cherax quadricarinatus) provides insights into its immune adaptation and hypoxia tolerance.</title>
        <authorList>
            <person name="Liu Z."/>
            <person name="Zheng J."/>
            <person name="Li H."/>
            <person name="Fang K."/>
            <person name="Wang S."/>
            <person name="He J."/>
            <person name="Zhou D."/>
            <person name="Weng S."/>
            <person name="Chi M."/>
            <person name="Gu Z."/>
            <person name="He J."/>
            <person name="Li F."/>
            <person name="Wang M."/>
        </authorList>
    </citation>
    <scope>NUCLEOTIDE SEQUENCE [LARGE SCALE GENOMIC DNA]</scope>
    <source>
        <strain evidence="5">ZL_2023a</strain>
    </source>
</reference>
<dbReference type="Proteomes" id="UP001445076">
    <property type="component" value="Unassembled WGS sequence"/>
</dbReference>
<keyword evidence="2" id="KW-0378">Hydrolase</keyword>
<comment type="caution">
    <text evidence="5">The sequence shown here is derived from an EMBL/GenBank/DDBJ whole genome shotgun (WGS) entry which is preliminary data.</text>
</comment>
<dbReference type="SUPFAM" id="SSF53098">
    <property type="entry name" value="Ribonuclease H-like"/>
    <property type="match status" value="1"/>
</dbReference>
<sequence length="119" mass="13251">MKSSLPLSLKEFLEDKAILKVGVGPLEDSNYLTADYGLKVRGCVDLRYLVQQCQESEVSCASKPARGGKSAGGMGLNSLAQKYLDRTLDKDWRVRASDWEAETLTKRQVQHRATQHVLP</sequence>
<evidence type="ECO:0000313" key="5">
    <source>
        <dbReference type="EMBL" id="KAK8748661.1"/>
    </source>
</evidence>
<dbReference type="Gene3D" id="3.30.420.10">
    <property type="entry name" value="Ribonuclease H-like superfamily/Ribonuclease H"/>
    <property type="match status" value="1"/>
</dbReference>
<dbReference type="InterPro" id="IPR036397">
    <property type="entry name" value="RNaseH_sf"/>
</dbReference>
<evidence type="ECO:0000256" key="1">
    <source>
        <dbReference type="ARBA" id="ARBA00022722"/>
    </source>
</evidence>
<keyword evidence="1" id="KW-0540">Nuclease</keyword>
<dbReference type="Pfam" id="PF01612">
    <property type="entry name" value="DNA_pol_A_exo1"/>
    <property type="match status" value="1"/>
</dbReference>
<dbReference type="GO" id="GO:0005634">
    <property type="term" value="C:nucleus"/>
    <property type="evidence" value="ECO:0007669"/>
    <property type="project" value="TreeGrafter"/>
</dbReference>
<name>A0AAW0XVT4_CHEQU</name>
<dbReference type="InterPro" id="IPR012337">
    <property type="entry name" value="RNaseH-like_sf"/>
</dbReference>
<accession>A0AAW0XVT4</accession>
<keyword evidence="6" id="KW-1185">Reference proteome</keyword>
<evidence type="ECO:0000256" key="3">
    <source>
        <dbReference type="ARBA" id="ARBA00022839"/>
    </source>
</evidence>
<dbReference type="EMBL" id="JARKIK010000011">
    <property type="protein sequence ID" value="KAK8748661.1"/>
    <property type="molecule type" value="Genomic_DNA"/>
</dbReference>
<dbReference type="GO" id="GO:0006139">
    <property type="term" value="P:nucleobase-containing compound metabolic process"/>
    <property type="evidence" value="ECO:0007669"/>
    <property type="project" value="InterPro"/>
</dbReference>
<gene>
    <name evidence="5" type="ORF">OTU49_015927</name>
</gene>
<evidence type="ECO:0000313" key="6">
    <source>
        <dbReference type="Proteomes" id="UP001445076"/>
    </source>
</evidence>
<protein>
    <recommendedName>
        <fullName evidence="4">3'-5' exonuclease domain-containing protein</fullName>
    </recommendedName>
</protein>
<dbReference type="GO" id="GO:0005737">
    <property type="term" value="C:cytoplasm"/>
    <property type="evidence" value="ECO:0007669"/>
    <property type="project" value="TreeGrafter"/>
</dbReference>
<feature type="domain" description="3'-5' exonuclease" evidence="4">
    <location>
        <begin position="9"/>
        <end position="110"/>
    </location>
</feature>
<dbReference type="InterPro" id="IPR051132">
    <property type="entry name" value="3-5_Exonuclease_domain"/>
</dbReference>
<dbReference type="GO" id="GO:0008408">
    <property type="term" value="F:3'-5' exonuclease activity"/>
    <property type="evidence" value="ECO:0007669"/>
    <property type="project" value="InterPro"/>
</dbReference>
<dbReference type="PANTHER" id="PTHR13620:SF104">
    <property type="entry name" value="EXONUCLEASE 3'-5' DOMAIN-CONTAINING PROTEIN 2"/>
    <property type="match status" value="1"/>
</dbReference>
<keyword evidence="3" id="KW-0269">Exonuclease</keyword>
<dbReference type="PANTHER" id="PTHR13620">
    <property type="entry name" value="3-5 EXONUCLEASE"/>
    <property type="match status" value="1"/>
</dbReference>
<proteinExistence type="predicted"/>
<dbReference type="InterPro" id="IPR002562">
    <property type="entry name" value="3'-5'_exonuclease_dom"/>
</dbReference>
<evidence type="ECO:0000256" key="2">
    <source>
        <dbReference type="ARBA" id="ARBA00022801"/>
    </source>
</evidence>
<dbReference type="AlphaFoldDB" id="A0AAW0XVT4"/>